<accession>A0ACC1NZ08</accession>
<evidence type="ECO:0000313" key="1">
    <source>
        <dbReference type="EMBL" id="KAJ2984542.1"/>
    </source>
</evidence>
<protein>
    <submittedName>
        <fullName evidence="1">Uncharacterized protein</fullName>
    </submittedName>
</protein>
<name>A0ACC1NZ08_9APHY</name>
<gene>
    <name evidence="1" type="ORF">NUW54_g10470</name>
</gene>
<organism evidence="1 2">
    <name type="scientific">Trametes sanguinea</name>
    <dbReference type="NCBI Taxonomy" id="158606"/>
    <lineage>
        <taxon>Eukaryota</taxon>
        <taxon>Fungi</taxon>
        <taxon>Dikarya</taxon>
        <taxon>Basidiomycota</taxon>
        <taxon>Agaricomycotina</taxon>
        <taxon>Agaricomycetes</taxon>
        <taxon>Polyporales</taxon>
        <taxon>Polyporaceae</taxon>
        <taxon>Trametes</taxon>
    </lineage>
</organism>
<reference evidence="1" key="1">
    <citation type="submission" date="2022-08" db="EMBL/GenBank/DDBJ databases">
        <title>Genome Sequence of Pycnoporus sanguineus.</title>
        <authorList>
            <person name="Buettner E."/>
        </authorList>
    </citation>
    <scope>NUCLEOTIDE SEQUENCE</scope>
    <source>
        <strain evidence="1">CG-C14</strain>
    </source>
</reference>
<sequence length="559" mass="63766">MIGDSYPEYVFISISILGLRSIAPLSILYVALSWYYGHFLYSWWLGMYAAAEAAFYLLVFLPRSKMLQKAASHPPLPSREEREALFKKCFDRVSDSEKAYGWFFSAPPDGIKRENIVEWLLWAIFGTHREGLKEEWAEELQMYVQKMEDLMGRKIEEGWDQTVRCMKVTLDPVDMIHRPLLWYFIVATIDTITAVQMKNRGFEHYTSSHCAACFPPRTFTAFSNNAPHPDLVYWLRPHKSTTKDPILFLHGIGIGLWPYVPFFGDLVEADPDVGIIAIENLSISMRISKPPLSRTEMLEALLELVDTRISHVVLARIAHAHRLESLTLHGTFEEPCSASVVFGSDHVIDGVHTFLPHLEEFRFIMRPKLRRLDLGCCPWDLVHSVLPDLTNLRALRVRIANLNDASLRALLDVIPKAMVAIHLETAVSAKPLHEYAPSFSVFRSLAMLHLNGNCRRPQPNLLSDKEYQVQTELWASSARSIARVLPSIDFVGWHGEHYVVVRGSGANALDSHEKLELKELPSRRRLDCAKGVDLGTEDAAWMERKDLPMDYEMPGLQQT</sequence>
<proteinExistence type="predicted"/>
<dbReference type="Proteomes" id="UP001144978">
    <property type="component" value="Unassembled WGS sequence"/>
</dbReference>
<dbReference type="EMBL" id="JANSHE010003784">
    <property type="protein sequence ID" value="KAJ2984542.1"/>
    <property type="molecule type" value="Genomic_DNA"/>
</dbReference>
<keyword evidence="2" id="KW-1185">Reference proteome</keyword>
<comment type="caution">
    <text evidence="1">The sequence shown here is derived from an EMBL/GenBank/DDBJ whole genome shotgun (WGS) entry which is preliminary data.</text>
</comment>
<evidence type="ECO:0000313" key="2">
    <source>
        <dbReference type="Proteomes" id="UP001144978"/>
    </source>
</evidence>